<protein>
    <recommendedName>
        <fullName evidence="4">Porin</fullName>
    </recommendedName>
</protein>
<comment type="caution">
    <text evidence="2">The sequence shown here is derived from an EMBL/GenBank/DDBJ whole genome shotgun (WGS) entry which is preliminary data.</text>
</comment>
<accession>A0ABW0S1P5</accession>
<evidence type="ECO:0008006" key="4">
    <source>
        <dbReference type="Google" id="ProtNLM"/>
    </source>
</evidence>
<evidence type="ECO:0000313" key="3">
    <source>
        <dbReference type="Proteomes" id="UP001596086"/>
    </source>
</evidence>
<dbReference type="InterPro" id="IPR023614">
    <property type="entry name" value="Porin_dom_sf"/>
</dbReference>
<dbReference type="RefSeq" id="WP_379774346.1">
    <property type="nucleotide sequence ID" value="NZ_JBHSMZ010000016.1"/>
</dbReference>
<feature type="signal peptide" evidence="1">
    <location>
        <begin position="1"/>
        <end position="22"/>
    </location>
</feature>
<feature type="chain" id="PRO_5046911007" description="Porin" evidence="1">
    <location>
        <begin position="23"/>
        <end position="414"/>
    </location>
</feature>
<evidence type="ECO:0000313" key="2">
    <source>
        <dbReference type="EMBL" id="MFC5550966.1"/>
    </source>
</evidence>
<sequence length="414" mass="44251">MNKRIIAATLLALPLAVSTAYAQDSAGVRISGFGTGALTWTNSDQAEFSRPNQATGARKNLTTGIDSNLGLQADYAINSWLSVTGQGLVRKDAEDDFGAELSWAFAKARINDELSVRAGRIGLPVFMISDYRNVGYANTFLRPPVELYSQVPFNNIDGADVTWQHGFGDTTVTAQLAYGHNKTQLTNANTISGNVSALNLVAEHGPLTLRLGRADGKMTAHAASLNTLLAGLRGAGAGYKFSQLNQLANDLELNKKKASFTSAGLGLDWNNIVVQTEFAKRKVDGYVNDTSAWYAMAGYRFGKVLPYYVHSELKIDSIVTNTVPAACPAGYPAACTPTMAVLRAGVNSLKNSGVGQGEQSTDTIGVRWDFYRSVALKAQIDRVRPQNGNGLFLAPQPGFKGPVTVGAVALDFVF</sequence>
<dbReference type="Gene3D" id="2.40.160.10">
    <property type="entry name" value="Porin"/>
    <property type="match status" value="1"/>
</dbReference>
<keyword evidence="1" id="KW-0732">Signal</keyword>
<proteinExistence type="predicted"/>
<organism evidence="2 3">
    <name type="scientific">Massilia aerilata</name>
    <dbReference type="NCBI Taxonomy" id="453817"/>
    <lineage>
        <taxon>Bacteria</taxon>
        <taxon>Pseudomonadati</taxon>
        <taxon>Pseudomonadota</taxon>
        <taxon>Betaproteobacteria</taxon>
        <taxon>Burkholderiales</taxon>
        <taxon>Oxalobacteraceae</taxon>
        <taxon>Telluria group</taxon>
        <taxon>Massilia</taxon>
    </lineage>
</organism>
<gene>
    <name evidence="2" type="ORF">ACFPO9_20810</name>
</gene>
<dbReference type="Proteomes" id="UP001596086">
    <property type="component" value="Unassembled WGS sequence"/>
</dbReference>
<evidence type="ECO:0000256" key="1">
    <source>
        <dbReference type="SAM" id="SignalP"/>
    </source>
</evidence>
<reference evidence="3" key="1">
    <citation type="journal article" date="2019" name="Int. J. Syst. Evol. Microbiol.">
        <title>The Global Catalogue of Microorganisms (GCM) 10K type strain sequencing project: providing services to taxonomists for standard genome sequencing and annotation.</title>
        <authorList>
            <consortium name="The Broad Institute Genomics Platform"/>
            <consortium name="The Broad Institute Genome Sequencing Center for Infectious Disease"/>
            <person name="Wu L."/>
            <person name="Ma J."/>
        </authorList>
    </citation>
    <scope>NUCLEOTIDE SEQUENCE [LARGE SCALE GENOMIC DNA]</scope>
    <source>
        <strain evidence="3">CGMCC 4.5798</strain>
    </source>
</reference>
<name>A0ABW0S1P5_9BURK</name>
<keyword evidence="3" id="KW-1185">Reference proteome</keyword>
<dbReference type="SUPFAM" id="SSF56935">
    <property type="entry name" value="Porins"/>
    <property type="match status" value="1"/>
</dbReference>
<dbReference type="EMBL" id="JBHSMZ010000016">
    <property type="protein sequence ID" value="MFC5550966.1"/>
    <property type="molecule type" value="Genomic_DNA"/>
</dbReference>